<evidence type="ECO:0000259" key="2">
    <source>
        <dbReference type="Pfam" id="PF25104"/>
    </source>
</evidence>
<dbReference type="Proteomes" id="UP000652761">
    <property type="component" value="Unassembled WGS sequence"/>
</dbReference>
<feature type="domain" description="DUF7812" evidence="2">
    <location>
        <begin position="276"/>
        <end position="590"/>
    </location>
</feature>
<evidence type="ECO:0000256" key="1">
    <source>
        <dbReference type="SAM" id="MobiDB-lite"/>
    </source>
</evidence>
<feature type="region of interest" description="Disordered" evidence="1">
    <location>
        <begin position="644"/>
        <end position="685"/>
    </location>
</feature>
<organism evidence="3 4">
    <name type="scientific">Colocasia esculenta</name>
    <name type="common">Wild taro</name>
    <name type="synonym">Arum esculentum</name>
    <dbReference type="NCBI Taxonomy" id="4460"/>
    <lineage>
        <taxon>Eukaryota</taxon>
        <taxon>Viridiplantae</taxon>
        <taxon>Streptophyta</taxon>
        <taxon>Embryophyta</taxon>
        <taxon>Tracheophyta</taxon>
        <taxon>Spermatophyta</taxon>
        <taxon>Magnoliopsida</taxon>
        <taxon>Liliopsida</taxon>
        <taxon>Araceae</taxon>
        <taxon>Aroideae</taxon>
        <taxon>Colocasieae</taxon>
        <taxon>Colocasia</taxon>
    </lineage>
</organism>
<dbReference type="InterPro" id="IPR056714">
    <property type="entry name" value="DUF7812"/>
</dbReference>
<feature type="region of interest" description="Disordered" evidence="1">
    <location>
        <begin position="34"/>
        <end position="56"/>
    </location>
</feature>
<feature type="compositionally biased region" description="Polar residues" evidence="1">
    <location>
        <begin position="644"/>
        <end position="656"/>
    </location>
</feature>
<feature type="domain" description="DUF7812" evidence="2">
    <location>
        <begin position="194"/>
        <end position="273"/>
    </location>
</feature>
<dbReference type="AlphaFoldDB" id="A0A843W153"/>
<keyword evidence="4" id="KW-1185">Reference proteome</keyword>
<gene>
    <name evidence="3" type="ORF">Taro_037652</name>
</gene>
<dbReference type="Pfam" id="PF25104">
    <property type="entry name" value="DUF7812"/>
    <property type="match status" value="2"/>
</dbReference>
<dbReference type="PANTHER" id="PTHR36786">
    <property type="entry name" value="2-ISOPROPYLMALATE SYNTHASE"/>
    <property type="match status" value="1"/>
</dbReference>
<reference evidence="3" key="1">
    <citation type="submission" date="2017-07" db="EMBL/GenBank/DDBJ databases">
        <title>Taro Niue Genome Assembly and Annotation.</title>
        <authorList>
            <person name="Atibalentja N."/>
            <person name="Keating K."/>
            <person name="Fields C.J."/>
        </authorList>
    </citation>
    <scope>NUCLEOTIDE SEQUENCE</scope>
    <source>
        <strain evidence="3">Niue_2</strain>
        <tissue evidence="3">Leaf</tissue>
    </source>
</reference>
<evidence type="ECO:0000313" key="3">
    <source>
        <dbReference type="EMBL" id="MQM04843.1"/>
    </source>
</evidence>
<name>A0A843W153_COLES</name>
<accession>A0A843W153</accession>
<sequence>MWRPFWRYEPGVVEIWSTDRSARFHFGAQQTRGAKTAMAPLSSDNGESSDADGEGFSPTEAHPVALLQALEGEKVPGSTQPFVVILASGVCLEALNLLNSQDSGATLLENLYFLLKNISTVLSIHEEYSVDVCTCAPAIYGLVVHLSNWAFGELHSRFLRIISPRKVVPSAEAARDQFRFNQCASSSFLQDFCVLLRCCITMLHLLEFDFNLCMEKSQILVGMLRELCSPDVVILSLQQRAGNDRLVTGGEECFLKESSSPSPFLSSILEVCCKLMDMESPKLSLTAALALLGTPAISSAPYMLQSHMILLVSKCVAASRDLNLTAMNCFLSAFEQSVILYTCLTSHFPLHYDITGTKCQSRSLLTEPRRMENDLGLSFDCHVRKVTYDAVNLHSGKLVDHFSKVSSVFLSRTKVETVTICMTYIEENKHAIQEQWREETCLILNFIIQRIAGETGKGQLQLSEEINWQEVYYGGALLNLMGSSLLQVIMVLSEQGKKTLRDYDICRDYVFVSGVINLFGEHYVDQYVVSDIQAAYSTKRPQANLMLAHVTSLLFYAIDRRICPLWEGCILVMIAVMNLLVFEEGNLDAVRTMCGCVREISSSQLPASKISMGTSIRRSSTRIASDFQKIQFLQSKKTAAHLSYETSRMDISSSQTEGRDGPSGMSPQTSLHASTRDMDHNLSSDKNGRCNGEGFLKCILEDCSIPDWDDLANFIEATPERDYAIWLRKRKSYTKWKNNRLAVSRHRRKNMLQRMLTKCVIER</sequence>
<protein>
    <recommendedName>
        <fullName evidence="2">DUF7812 domain-containing protein</fullName>
    </recommendedName>
</protein>
<evidence type="ECO:0000313" key="4">
    <source>
        <dbReference type="Proteomes" id="UP000652761"/>
    </source>
</evidence>
<dbReference type="PANTHER" id="PTHR36786:SF1">
    <property type="entry name" value="2-ISOPROPYLMALATE SYNTHASE"/>
    <property type="match status" value="1"/>
</dbReference>
<comment type="caution">
    <text evidence="3">The sequence shown here is derived from an EMBL/GenBank/DDBJ whole genome shotgun (WGS) entry which is preliminary data.</text>
</comment>
<dbReference type="OrthoDB" id="1882119at2759"/>
<proteinExistence type="predicted"/>
<dbReference type="EMBL" id="NMUH01003294">
    <property type="protein sequence ID" value="MQM04843.1"/>
    <property type="molecule type" value="Genomic_DNA"/>
</dbReference>
<feature type="compositionally biased region" description="Basic and acidic residues" evidence="1">
    <location>
        <begin position="674"/>
        <end position="685"/>
    </location>
</feature>